<evidence type="ECO:0000313" key="3">
    <source>
        <dbReference type="Proteomes" id="UP000679307"/>
    </source>
</evidence>
<evidence type="ECO:0000313" key="2">
    <source>
        <dbReference type="EMBL" id="QVT77687.1"/>
    </source>
</evidence>
<reference evidence="2 3" key="1">
    <citation type="submission" date="2021-05" db="EMBL/GenBank/DDBJ databases">
        <title>Complete genome of Nocardioides aquaticus KCTC 9944T isolated from meromictic and hypersaline Ekho Lake, Antarctica.</title>
        <authorList>
            <person name="Hwang K."/>
            <person name="Kim K.M."/>
            <person name="Choe H."/>
        </authorList>
    </citation>
    <scope>NUCLEOTIDE SEQUENCE [LARGE SCALE GENOMIC DNA]</scope>
    <source>
        <strain evidence="2 3">KCTC 9944</strain>
    </source>
</reference>
<organism evidence="2 3">
    <name type="scientific">Nocardioides aquaticus</name>
    <dbReference type="NCBI Taxonomy" id="160826"/>
    <lineage>
        <taxon>Bacteria</taxon>
        <taxon>Bacillati</taxon>
        <taxon>Actinomycetota</taxon>
        <taxon>Actinomycetes</taxon>
        <taxon>Propionibacteriales</taxon>
        <taxon>Nocardioidaceae</taxon>
        <taxon>Nocardioides</taxon>
    </lineage>
</organism>
<dbReference type="PANTHER" id="PTHR33164:SF43">
    <property type="entry name" value="HTH-TYPE TRANSCRIPTIONAL REPRESSOR YETL"/>
    <property type="match status" value="1"/>
</dbReference>
<dbReference type="PANTHER" id="PTHR33164">
    <property type="entry name" value="TRANSCRIPTIONAL REGULATOR, MARR FAMILY"/>
    <property type="match status" value="1"/>
</dbReference>
<gene>
    <name evidence="2" type="primary">marR_1</name>
    <name evidence="2" type="ORF">ENKNEFLB_00052</name>
</gene>
<sequence>MQALEHLAREAAGPAELARLLEVSTAASTGVVDRLSAKGHVARHPHPADRRRTVVELTDDGRADVLTHLGPMLGHLATLDADLDDHDRAVVHRFLRGAAAAFDEAARRD</sequence>
<dbReference type="InterPro" id="IPR036388">
    <property type="entry name" value="WH-like_DNA-bd_sf"/>
</dbReference>
<accession>A0ABX8EF68</accession>
<keyword evidence="3" id="KW-1185">Reference proteome</keyword>
<name>A0ABX8EF68_9ACTN</name>
<proteinExistence type="predicted"/>
<dbReference type="InterPro" id="IPR036390">
    <property type="entry name" value="WH_DNA-bd_sf"/>
</dbReference>
<dbReference type="InterPro" id="IPR039422">
    <property type="entry name" value="MarR/SlyA-like"/>
</dbReference>
<dbReference type="Gene3D" id="1.10.10.10">
    <property type="entry name" value="Winged helix-like DNA-binding domain superfamily/Winged helix DNA-binding domain"/>
    <property type="match status" value="1"/>
</dbReference>
<dbReference type="InterPro" id="IPR000835">
    <property type="entry name" value="HTH_MarR-typ"/>
</dbReference>
<dbReference type="PROSITE" id="PS50995">
    <property type="entry name" value="HTH_MARR_2"/>
    <property type="match status" value="1"/>
</dbReference>
<dbReference type="SUPFAM" id="SSF46785">
    <property type="entry name" value="Winged helix' DNA-binding domain"/>
    <property type="match status" value="1"/>
</dbReference>
<protein>
    <submittedName>
        <fullName evidence="2">Multiple antibiotic resistance protein MarR</fullName>
    </submittedName>
</protein>
<dbReference type="SMART" id="SM00347">
    <property type="entry name" value="HTH_MARR"/>
    <property type="match status" value="1"/>
</dbReference>
<evidence type="ECO:0000259" key="1">
    <source>
        <dbReference type="PROSITE" id="PS50995"/>
    </source>
</evidence>
<dbReference type="Pfam" id="PF12802">
    <property type="entry name" value="MarR_2"/>
    <property type="match status" value="1"/>
</dbReference>
<dbReference type="Proteomes" id="UP000679307">
    <property type="component" value="Chromosome"/>
</dbReference>
<dbReference type="PRINTS" id="PR00598">
    <property type="entry name" value="HTHMARR"/>
</dbReference>
<feature type="domain" description="HTH marR-type" evidence="1">
    <location>
        <begin position="1"/>
        <end position="100"/>
    </location>
</feature>
<dbReference type="EMBL" id="CP075371">
    <property type="protein sequence ID" value="QVT77687.1"/>
    <property type="molecule type" value="Genomic_DNA"/>
</dbReference>